<evidence type="ECO:0000256" key="3">
    <source>
        <dbReference type="ARBA" id="ARBA00022603"/>
    </source>
</evidence>
<evidence type="ECO:0000256" key="2">
    <source>
        <dbReference type="ARBA" id="ARBA00011900"/>
    </source>
</evidence>
<dbReference type="InterPro" id="IPR022749">
    <property type="entry name" value="D12N6_MeTrfase_N"/>
</dbReference>
<evidence type="ECO:0000313" key="11">
    <source>
        <dbReference type="Proteomes" id="UP000182938"/>
    </source>
</evidence>
<dbReference type="EMBL" id="CP013290">
    <property type="protein sequence ID" value="APH01190.1"/>
    <property type="molecule type" value="Genomic_DNA"/>
</dbReference>
<keyword evidence="10" id="KW-0378">Hydrolase</keyword>
<gene>
    <name evidence="10" type="ORF">ASJ30_06230</name>
</gene>
<evidence type="ECO:0000259" key="9">
    <source>
        <dbReference type="Pfam" id="PF12161"/>
    </source>
</evidence>
<organism evidence="10 11">
    <name type="scientific">Janibacter indicus</name>
    <dbReference type="NCBI Taxonomy" id="857417"/>
    <lineage>
        <taxon>Bacteria</taxon>
        <taxon>Bacillati</taxon>
        <taxon>Actinomycetota</taxon>
        <taxon>Actinomycetes</taxon>
        <taxon>Micrococcales</taxon>
        <taxon>Intrasporangiaceae</taxon>
        <taxon>Janibacter</taxon>
    </lineage>
</organism>
<protein>
    <recommendedName>
        <fullName evidence="2">site-specific DNA-methyltransferase (adenine-specific)</fullName>
        <ecNumber evidence="2">2.1.1.72</ecNumber>
    </recommendedName>
</protein>
<keyword evidence="3" id="KW-0489">Methyltransferase</keyword>
<dbReference type="GO" id="GO:0009307">
    <property type="term" value="P:DNA restriction-modification system"/>
    <property type="evidence" value="ECO:0007669"/>
    <property type="project" value="UniProtKB-KW"/>
</dbReference>
<dbReference type="Pfam" id="PF12161">
    <property type="entry name" value="HsdM_N"/>
    <property type="match status" value="1"/>
</dbReference>
<dbReference type="GO" id="GO:0032259">
    <property type="term" value="P:methylation"/>
    <property type="evidence" value="ECO:0007669"/>
    <property type="project" value="UniProtKB-KW"/>
</dbReference>
<dbReference type="InterPro" id="IPR029063">
    <property type="entry name" value="SAM-dependent_MTases_sf"/>
</dbReference>
<evidence type="ECO:0000313" key="10">
    <source>
        <dbReference type="EMBL" id="APH01190.1"/>
    </source>
</evidence>
<dbReference type="PRINTS" id="PR00507">
    <property type="entry name" value="N12N6MTFRASE"/>
</dbReference>
<reference evidence="10 11" key="1">
    <citation type="submission" date="2015-11" db="EMBL/GenBank/DDBJ databases">
        <authorList>
            <person name="Zhang Y."/>
            <person name="Guo Z."/>
        </authorList>
    </citation>
    <scope>NUCLEOTIDE SEQUENCE [LARGE SCALE GENOMIC DNA]</scope>
    <source>
        <strain evidence="10 11">YFY001</strain>
    </source>
</reference>
<dbReference type="InterPro" id="IPR002052">
    <property type="entry name" value="DNA_methylase_N6_adenine_CS"/>
</dbReference>
<dbReference type="RefSeq" id="WP_072624349.1">
    <property type="nucleotide sequence ID" value="NZ_CP013290.1"/>
</dbReference>
<evidence type="ECO:0000259" key="8">
    <source>
        <dbReference type="Pfam" id="PF02384"/>
    </source>
</evidence>
<keyword evidence="10" id="KW-0255">Endonuclease</keyword>
<evidence type="ECO:0000256" key="5">
    <source>
        <dbReference type="ARBA" id="ARBA00022691"/>
    </source>
</evidence>
<evidence type="ECO:0000256" key="4">
    <source>
        <dbReference type="ARBA" id="ARBA00022679"/>
    </source>
</evidence>
<dbReference type="GO" id="GO:0008170">
    <property type="term" value="F:N-methyltransferase activity"/>
    <property type="evidence" value="ECO:0007669"/>
    <property type="project" value="InterPro"/>
</dbReference>
<evidence type="ECO:0000256" key="7">
    <source>
        <dbReference type="ARBA" id="ARBA00047942"/>
    </source>
</evidence>
<keyword evidence="6" id="KW-0680">Restriction system</keyword>
<dbReference type="InterPro" id="IPR051537">
    <property type="entry name" value="DNA_Adenine_Mtase"/>
</dbReference>
<dbReference type="GO" id="GO:0009007">
    <property type="term" value="F:site-specific DNA-methyltransferase (adenine-specific) activity"/>
    <property type="evidence" value="ECO:0007669"/>
    <property type="project" value="UniProtKB-EC"/>
</dbReference>
<evidence type="ECO:0000256" key="6">
    <source>
        <dbReference type="ARBA" id="ARBA00022747"/>
    </source>
</evidence>
<keyword evidence="4" id="KW-0808">Transferase</keyword>
<dbReference type="InterPro" id="IPR038333">
    <property type="entry name" value="T1MK-like_N_sf"/>
</dbReference>
<dbReference type="Gene3D" id="3.40.50.150">
    <property type="entry name" value="Vaccinia Virus protein VP39"/>
    <property type="match status" value="1"/>
</dbReference>
<dbReference type="GO" id="GO:0004519">
    <property type="term" value="F:endonuclease activity"/>
    <property type="evidence" value="ECO:0007669"/>
    <property type="project" value="UniProtKB-KW"/>
</dbReference>
<accession>A0A1L3MFR3</accession>
<comment type="catalytic activity">
    <reaction evidence="7">
        <text>a 2'-deoxyadenosine in DNA + S-adenosyl-L-methionine = an N(6)-methyl-2'-deoxyadenosine in DNA + S-adenosyl-L-homocysteine + H(+)</text>
        <dbReference type="Rhea" id="RHEA:15197"/>
        <dbReference type="Rhea" id="RHEA-COMP:12418"/>
        <dbReference type="Rhea" id="RHEA-COMP:12419"/>
        <dbReference type="ChEBI" id="CHEBI:15378"/>
        <dbReference type="ChEBI" id="CHEBI:57856"/>
        <dbReference type="ChEBI" id="CHEBI:59789"/>
        <dbReference type="ChEBI" id="CHEBI:90615"/>
        <dbReference type="ChEBI" id="CHEBI:90616"/>
        <dbReference type="EC" id="2.1.1.72"/>
    </reaction>
</comment>
<feature type="domain" description="N6 adenine-specific DNA methyltransferase N-terminal" evidence="9">
    <location>
        <begin position="11"/>
        <end position="152"/>
    </location>
</feature>
<dbReference type="Pfam" id="PF02384">
    <property type="entry name" value="N6_Mtase"/>
    <property type="match status" value="1"/>
</dbReference>
<feature type="domain" description="DNA methylase adenine-specific" evidence="8">
    <location>
        <begin position="164"/>
        <end position="460"/>
    </location>
</feature>
<dbReference type="PROSITE" id="PS00092">
    <property type="entry name" value="N6_MTASE"/>
    <property type="match status" value="1"/>
</dbReference>
<sequence length="657" mass="73228">MAPVGFNDKVAFVWKVADKLRGTFKQHEYGSVMLPLLVLRRMDCVLDSTREDVLAKAVSVGVLASDGKTLGKAVDGGIDLLLKKAAGHRFYNLSPWTFSSMLHNDKHLADQLTTYIRRLSPDAERIIDAYHFYDKILRMDDADILYSVLADFAGMDLSPDAVSNEAMGYIFEELLRKFSEMSNETAGEHYTPREVIDLMVQLLLQGKAHGDLVSNPKPVRTVYDPAAGTGGMLMGAAHGITQTNKGAMVKVFGQELNPSTWAIAQSDLLMQDSDPDQMASGNSLTQDRFTGKTFDFILANPPYGVDWKAYAQPIKDEHADKGFHGRFGAGLPRVSDGSLLFLQHMLAKMKPNGSRVGIVLSGSPLFSGAAGSGESEIRRWILEQDWLEGIVALPDQMFYNTSISTYVWILTNAKADEDRGIVRLVDGRDFGTKMKKSLGDKRKELTPDAITQLAQLYGGALDEFADHDKVRLLRREKFGFQRITVERPLRRRWEVTPEVVLAEPFTALSHLVGRRFETEQALLAEVADLSNKDKKAFAKACAIADPEAPVITKKGQPEPDPDLRDQENVPLPDGFFDLDEGGRPDILKAEAERHLAEEIRPYVPDAWIDHTKTKVGVEIPFTRRFYVYKPPRAVEEITAEIKELETQIQAWMTGLGL</sequence>
<name>A0A1L3MFR3_9MICO</name>
<dbReference type="Gene3D" id="1.20.1260.30">
    <property type="match status" value="1"/>
</dbReference>
<comment type="similarity">
    <text evidence="1">Belongs to the N(4)/N(6)-methyltransferase family.</text>
</comment>
<dbReference type="AlphaFoldDB" id="A0A1L3MFR3"/>
<evidence type="ECO:0000256" key="1">
    <source>
        <dbReference type="ARBA" id="ARBA00006594"/>
    </source>
</evidence>
<dbReference type="Proteomes" id="UP000182938">
    <property type="component" value="Chromosome"/>
</dbReference>
<dbReference type="KEGG" id="jte:ASJ30_06230"/>
<dbReference type="InterPro" id="IPR003356">
    <property type="entry name" value="DNA_methylase_A-5"/>
</dbReference>
<dbReference type="PANTHER" id="PTHR42933:SF3">
    <property type="entry name" value="TYPE I RESTRICTION ENZYME MJAVIII METHYLASE SUBUNIT"/>
    <property type="match status" value="1"/>
</dbReference>
<proteinExistence type="inferred from homology"/>
<keyword evidence="5" id="KW-0949">S-adenosyl-L-methionine</keyword>
<dbReference type="EC" id="2.1.1.72" evidence="2"/>
<dbReference type="REBASE" id="174179">
    <property type="entry name" value="M.JteJYFY1ORF6230P"/>
</dbReference>
<dbReference type="GO" id="GO:0003677">
    <property type="term" value="F:DNA binding"/>
    <property type="evidence" value="ECO:0007669"/>
    <property type="project" value="InterPro"/>
</dbReference>
<dbReference type="SUPFAM" id="SSF53335">
    <property type="entry name" value="S-adenosyl-L-methionine-dependent methyltransferases"/>
    <property type="match status" value="1"/>
</dbReference>
<keyword evidence="10" id="KW-0540">Nuclease</keyword>
<keyword evidence="11" id="KW-1185">Reference proteome</keyword>
<dbReference type="PANTHER" id="PTHR42933">
    <property type="entry name" value="SLR6095 PROTEIN"/>
    <property type="match status" value="1"/>
</dbReference>